<keyword evidence="4" id="KW-0413">Isomerase</keyword>
<dbReference type="HOGENOM" id="CLU_009834_7_6_1"/>
<evidence type="ECO:0000313" key="4">
    <source>
        <dbReference type="EMBL" id="EFQ35396.1"/>
    </source>
</evidence>
<dbReference type="Proteomes" id="UP000008782">
    <property type="component" value="Unassembled WGS sequence"/>
</dbReference>
<dbReference type="VEuPathDB" id="FungiDB:GLRG_10540"/>
<dbReference type="PANTHER" id="PTHR11941">
    <property type="entry name" value="ENOYL-COA HYDRATASE-RELATED"/>
    <property type="match status" value="1"/>
</dbReference>
<dbReference type="AlphaFoldDB" id="E3QX08"/>
<dbReference type="FunFam" id="3.90.226.10:FF:000009">
    <property type="entry name" value="Carnitinyl-CoA dehydratase"/>
    <property type="match status" value="1"/>
</dbReference>
<dbReference type="GO" id="GO:0016853">
    <property type="term" value="F:isomerase activity"/>
    <property type="evidence" value="ECO:0007669"/>
    <property type="project" value="UniProtKB-KW"/>
</dbReference>
<protein>
    <submittedName>
        <fullName evidence="4">Enoyl-CoA hydratase/isomerase</fullName>
    </submittedName>
</protein>
<dbReference type="Pfam" id="PF00378">
    <property type="entry name" value="ECH_1"/>
    <property type="match status" value="1"/>
</dbReference>
<proteinExistence type="inferred from homology"/>
<comment type="similarity">
    <text evidence="1 3">Belongs to the enoyl-CoA hydratase/isomerase family.</text>
</comment>
<dbReference type="GO" id="GO:0005739">
    <property type="term" value="C:mitochondrion"/>
    <property type="evidence" value="ECO:0007669"/>
    <property type="project" value="TreeGrafter"/>
</dbReference>
<organism evidence="5">
    <name type="scientific">Colletotrichum graminicola (strain M1.001 / M2 / FGSC 10212)</name>
    <name type="common">Maize anthracnose fungus</name>
    <name type="synonym">Glomerella graminicola</name>
    <dbReference type="NCBI Taxonomy" id="645133"/>
    <lineage>
        <taxon>Eukaryota</taxon>
        <taxon>Fungi</taxon>
        <taxon>Dikarya</taxon>
        <taxon>Ascomycota</taxon>
        <taxon>Pezizomycotina</taxon>
        <taxon>Sordariomycetes</taxon>
        <taxon>Hypocreomycetidae</taxon>
        <taxon>Glomerellales</taxon>
        <taxon>Glomerellaceae</taxon>
        <taxon>Colletotrichum</taxon>
        <taxon>Colletotrichum graminicola species complex</taxon>
    </lineage>
</organism>
<dbReference type="PROSITE" id="PS00166">
    <property type="entry name" value="ENOYL_COA_HYDRATASE"/>
    <property type="match status" value="1"/>
</dbReference>
<dbReference type="EMBL" id="GG697392">
    <property type="protein sequence ID" value="EFQ35396.1"/>
    <property type="molecule type" value="Genomic_DNA"/>
</dbReference>
<evidence type="ECO:0000256" key="3">
    <source>
        <dbReference type="RuleBase" id="RU003707"/>
    </source>
</evidence>
<dbReference type="Gene3D" id="3.90.226.10">
    <property type="entry name" value="2-enoyl-CoA Hydratase, Chain A, domain 1"/>
    <property type="match status" value="1"/>
</dbReference>
<keyword evidence="5" id="KW-1185">Reference proteome</keyword>
<reference evidence="5" key="1">
    <citation type="journal article" date="2012" name="Nat. Genet.">
        <title>Lifestyle transitions in plant pathogenic Colletotrichum fungi deciphered by genome and transcriptome analyses.</title>
        <authorList>
            <person name="O'Connell R.J."/>
            <person name="Thon M.R."/>
            <person name="Hacquard S."/>
            <person name="Amyotte S.G."/>
            <person name="Kleemann J."/>
            <person name="Torres M.F."/>
            <person name="Damm U."/>
            <person name="Buiate E.A."/>
            <person name="Epstein L."/>
            <person name="Alkan N."/>
            <person name="Altmueller J."/>
            <person name="Alvarado-Balderrama L."/>
            <person name="Bauser C.A."/>
            <person name="Becker C."/>
            <person name="Birren B.W."/>
            <person name="Chen Z."/>
            <person name="Choi J."/>
            <person name="Crouch J.A."/>
            <person name="Duvick J.P."/>
            <person name="Farman M.A."/>
            <person name="Gan P."/>
            <person name="Heiman D."/>
            <person name="Henrissat B."/>
            <person name="Howard R.J."/>
            <person name="Kabbage M."/>
            <person name="Koch C."/>
            <person name="Kracher B."/>
            <person name="Kubo Y."/>
            <person name="Law A.D."/>
            <person name="Lebrun M.-H."/>
            <person name="Lee Y.-H."/>
            <person name="Miyara I."/>
            <person name="Moore N."/>
            <person name="Neumann U."/>
            <person name="Nordstroem K."/>
            <person name="Panaccione D.G."/>
            <person name="Panstruga R."/>
            <person name="Place M."/>
            <person name="Proctor R.H."/>
            <person name="Prusky D."/>
            <person name="Rech G."/>
            <person name="Reinhardt R."/>
            <person name="Rollins J.A."/>
            <person name="Rounsley S."/>
            <person name="Schardl C.L."/>
            <person name="Schwartz D.C."/>
            <person name="Shenoy N."/>
            <person name="Shirasu K."/>
            <person name="Sikhakolli U.R."/>
            <person name="Stueber K."/>
            <person name="Sukno S.A."/>
            <person name="Sweigard J.A."/>
            <person name="Takano Y."/>
            <person name="Takahara H."/>
            <person name="Trail F."/>
            <person name="van der Does H.C."/>
            <person name="Voll L.M."/>
            <person name="Will I."/>
            <person name="Young S."/>
            <person name="Zeng Q."/>
            <person name="Zhang J."/>
            <person name="Zhou S."/>
            <person name="Dickman M.B."/>
            <person name="Schulze-Lefert P."/>
            <person name="Ver Loren van Themaat E."/>
            <person name="Ma L.-J."/>
            <person name="Vaillancourt L.J."/>
        </authorList>
    </citation>
    <scope>NUCLEOTIDE SEQUENCE [LARGE SCALE GENOMIC DNA]</scope>
    <source>
        <strain evidence="5">M1.001 / M2 / FGSC 10212</strain>
    </source>
</reference>
<gene>
    <name evidence="4" type="ORF">GLRG_10540</name>
</gene>
<dbReference type="SUPFAM" id="SSF52096">
    <property type="entry name" value="ClpP/crotonase"/>
    <property type="match status" value="1"/>
</dbReference>
<dbReference type="STRING" id="645133.E3QX08"/>
<dbReference type="CDD" id="cd06558">
    <property type="entry name" value="crotonase-like"/>
    <property type="match status" value="1"/>
</dbReference>
<dbReference type="OrthoDB" id="410701at2759"/>
<evidence type="ECO:0000256" key="2">
    <source>
        <dbReference type="ARBA" id="ARBA00023239"/>
    </source>
</evidence>
<dbReference type="eggNOG" id="KOG1679">
    <property type="taxonomic scope" value="Eukaryota"/>
</dbReference>
<dbReference type="GO" id="GO:0016829">
    <property type="term" value="F:lyase activity"/>
    <property type="evidence" value="ECO:0007669"/>
    <property type="project" value="UniProtKB-KW"/>
</dbReference>
<dbReference type="GeneID" id="24415905"/>
<sequence length="279" mass="29754">MKQVSSRACRAILSSSVDAPHIGKVSIIELNNPKTRNAISWEMLNELDRELDRVYAMASRSEVRAVVIASTHDKVFCAGADLKERQNMTHDEAQQFLTELRRVFSKLEGLPVPSIACVSGLALGGGLELALCCHLRVFSGNAVVGLPETRLAIIPGAGGTYRLPRVVGPSHALDMILTGRRVSAVEAARMGLCNRLVFSGESDCADLDVVRKLTLATALSLARDISAGGPIAIRAALTALAVPHEEAENDAYATVLGTCDRLAALHAFQTKGSPQYLGV</sequence>
<dbReference type="InterPro" id="IPR001753">
    <property type="entry name" value="Enoyl-CoA_hydra/iso"/>
</dbReference>
<evidence type="ECO:0000256" key="1">
    <source>
        <dbReference type="ARBA" id="ARBA00005254"/>
    </source>
</evidence>
<dbReference type="InterPro" id="IPR018376">
    <property type="entry name" value="Enoyl-CoA_hyd/isom_CS"/>
</dbReference>
<evidence type="ECO:0000313" key="5">
    <source>
        <dbReference type="Proteomes" id="UP000008782"/>
    </source>
</evidence>
<accession>E3QX08</accession>
<name>E3QX08_COLGM</name>
<dbReference type="RefSeq" id="XP_008099416.1">
    <property type="nucleotide sequence ID" value="XM_008101225.1"/>
</dbReference>
<keyword evidence="2" id="KW-0456">Lyase</keyword>
<dbReference type="InterPro" id="IPR029045">
    <property type="entry name" value="ClpP/crotonase-like_dom_sf"/>
</dbReference>
<dbReference type="GO" id="GO:0006635">
    <property type="term" value="P:fatty acid beta-oxidation"/>
    <property type="evidence" value="ECO:0007669"/>
    <property type="project" value="TreeGrafter"/>
</dbReference>
<dbReference type="PANTHER" id="PTHR11941:SF171">
    <property type="entry name" value="SD19268P"/>
    <property type="match status" value="1"/>
</dbReference>